<keyword evidence="1" id="KW-0732">Signal</keyword>
<gene>
    <name evidence="3" type="ORF">CPAV1605_314</name>
</gene>
<protein>
    <recommendedName>
        <fullName evidence="2">DUF4174 domain-containing protein</fullName>
    </recommendedName>
</protein>
<proteinExistence type="predicted"/>
<evidence type="ECO:0000256" key="1">
    <source>
        <dbReference type="ARBA" id="ARBA00022729"/>
    </source>
</evidence>
<organism evidence="3">
    <name type="scientific">seawater metagenome</name>
    <dbReference type="NCBI Taxonomy" id="1561972"/>
    <lineage>
        <taxon>unclassified sequences</taxon>
        <taxon>metagenomes</taxon>
        <taxon>ecological metagenomes</taxon>
    </lineage>
</organism>
<dbReference type="InterPro" id="IPR025232">
    <property type="entry name" value="DUF4174"/>
</dbReference>
<feature type="domain" description="DUF4174" evidence="2">
    <location>
        <begin position="50"/>
        <end position="90"/>
    </location>
</feature>
<dbReference type="EMBL" id="CABVLZ010000001">
    <property type="protein sequence ID" value="VVU94589.1"/>
    <property type="molecule type" value="Genomic_DNA"/>
</dbReference>
<evidence type="ECO:0000259" key="2">
    <source>
        <dbReference type="Pfam" id="PF13778"/>
    </source>
</evidence>
<dbReference type="Pfam" id="PF13778">
    <property type="entry name" value="DUF4174"/>
    <property type="match status" value="2"/>
</dbReference>
<sequence length="182" mass="21624">MSNLKKYKWKNRILLIETPNYQNTNYKNVRDDYEKHIKDFHKRFIKKITKLNKNLTFNIKLIGFDGEVKKEYKKLNPKSIFKTVDKMPMGKLMKKNSKISPKNLSLYSDYNKETTVPGLGFKDKAKAIYTLEKIKNKPIKYQISVVNTMIGRAKSHPHKTDKMDEAIKVFQKWLDNYKKTKI</sequence>
<dbReference type="AlphaFoldDB" id="A0A5E8CIZ6"/>
<feature type="domain" description="DUF4174" evidence="2">
    <location>
        <begin position="4"/>
        <end position="49"/>
    </location>
</feature>
<evidence type="ECO:0000313" key="3">
    <source>
        <dbReference type="EMBL" id="VVU94589.1"/>
    </source>
</evidence>
<name>A0A5E8CIZ6_9ZZZZ</name>
<reference evidence="3" key="1">
    <citation type="submission" date="2019-09" db="EMBL/GenBank/DDBJ databases">
        <authorList>
            <person name="Needham M D."/>
        </authorList>
    </citation>
    <scope>NUCLEOTIDE SEQUENCE</scope>
</reference>
<accession>A0A5E8CIZ6</accession>